<dbReference type="PANTHER" id="PTHR42714:SF6">
    <property type="entry name" value="TRANSLATION INITIATION FACTOR IF-2"/>
    <property type="match status" value="1"/>
</dbReference>
<evidence type="ECO:0000256" key="6">
    <source>
        <dbReference type="SAM" id="Phobius"/>
    </source>
</evidence>
<feature type="transmembrane region" description="Helical" evidence="6">
    <location>
        <begin position="28"/>
        <end position="52"/>
    </location>
</feature>
<comment type="subcellular location">
    <subcellularLocation>
        <location evidence="1">Membrane</location>
        <topology evidence="1">Multi-pass membrane protein</topology>
    </subcellularLocation>
</comment>
<feature type="region of interest" description="Disordered" evidence="5">
    <location>
        <begin position="62"/>
        <end position="83"/>
    </location>
</feature>
<reference evidence="8 9" key="1">
    <citation type="submission" date="2019-02" db="EMBL/GenBank/DDBJ databases">
        <title>Deep-cultivation of Planctomycetes and their phenomic and genomic characterization uncovers novel biology.</title>
        <authorList>
            <person name="Wiegand S."/>
            <person name="Jogler M."/>
            <person name="Boedeker C."/>
            <person name="Pinto D."/>
            <person name="Vollmers J."/>
            <person name="Rivas-Marin E."/>
            <person name="Kohn T."/>
            <person name="Peeters S.H."/>
            <person name="Heuer A."/>
            <person name="Rast P."/>
            <person name="Oberbeckmann S."/>
            <person name="Bunk B."/>
            <person name="Jeske O."/>
            <person name="Meyerdierks A."/>
            <person name="Storesund J.E."/>
            <person name="Kallscheuer N."/>
            <person name="Luecker S."/>
            <person name="Lage O.M."/>
            <person name="Pohl T."/>
            <person name="Merkel B.J."/>
            <person name="Hornburger P."/>
            <person name="Mueller R.-W."/>
            <person name="Bruemmer F."/>
            <person name="Labrenz M."/>
            <person name="Spormann A.M."/>
            <person name="Op den Camp H."/>
            <person name="Overmann J."/>
            <person name="Amann R."/>
            <person name="Jetten M.S.M."/>
            <person name="Mascher T."/>
            <person name="Medema M.H."/>
            <person name="Devos D.P."/>
            <person name="Kaster A.-K."/>
            <person name="Ovreas L."/>
            <person name="Rohde M."/>
            <person name="Galperin M.Y."/>
            <person name="Jogler C."/>
        </authorList>
    </citation>
    <scope>NUCLEOTIDE SEQUENCE [LARGE SCALE GENOMIC DNA]</scope>
    <source>
        <strain evidence="8 9">HG15A2</strain>
    </source>
</reference>
<evidence type="ECO:0000256" key="1">
    <source>
        <dbReference type="ARBA" id="ARBA00004141"/>
    </source>
</evidence>
<keyword evidence="3 6" id="KW-1133">Transmembrane helix</keyword>
<evidence type="ECO:0000313" key="9">
    <source>
        <dbReference type="Proteomes" id="UP000319852"/>
    </source>
</evidence>
<dbReference type="Pfam" id="PF05128">
    <property type="entry name" value="DUF697"/>
    <property type="match status" value="1"/>
</dbReference>
<evidence type="ECO:0000256" key="3">
    <source>
        <dbReference type="ARBA" id="ARBA00022989"/>
    </source>
</evidence>
<feature type="domain" description="G" evidence="7">
    <location>
        <begin position="127"/>
        <end position="235"/>
    </location>
</feature>
<keyword evidence="4 6" id="KW-0472">Membrane</keyword>
<evidence type="ECO:0000256" key="5">
    <source>
        <dbReference type="SAM" id="MobiDB-lite"/>
    </source>
</evidence>
<dbReference type="InterPro" id="IPR006073">
    <property type="entry name" value="GTP-bd"/>
</dbReference>
<evidence type="ECO:0000256" key="2">
    <source>
        <dbReference type="ARBA" id="ARBA00022692"/>
    </source>
</evidence>
<dbReference type="SUPFAM" id="SSF52540">
    <property type="entry name" value="P-loop containing nucleoside triphosphate hydrolases"/>
    <property type="match status" value="1"/>
</dbReference>
<accession>A0A517N1T3</accession>
<dbReference type="GO" id="GO:0005737">
    <property type="term" value="C:cytoplasm"/>
    <property type="evidence" value="ECO:0007669"/>
    <property type="project" value="TreeGrafter"/>
</dbReference>
<dbReference type="KEGG" id="amob:HG15A2_44380"/>
<dbReference type="AlphaFoldDB" id="A0A517N1T3"/>
<evidence type="ECO:0000313" key="8">
    <source>
        <dbReference type="EMBL" id="QDT01096.1"/>
    </source>
</evidence>
<keyword evidence="2 6" id="KW-0812">Transmembrane</keyword>
<dbReference type="EMBL" id="CP036263">
    <property type="protein sequence ID" value="QDT01096.1"/>
    <property type="molecule type" value="Genomic_DNA"/>
</dbReference>
<dbReference type="GO" id="GO:0002098">
    <property type="term" value="P:tRNA wobble uridine modification"/>
    <property type="evidence" value="ECO:0007669"/>
    <property type="project" value="TreeGrafter"/>
</dbReference>
<keyword evidence="9" id="KW-1185">Reference proteome</keyword>
<dbReference type="Gene3D" id="3.40.50.300">
    <property type="entry name" value="P-loop containing nucleotide triphosphate hydrolases"/>
    <property type="match status" value="1"/>
</dbReference>
<evidence type="ECO:0000259" key="7">
    <source>
        <dbReference type="Pfam" id="PF01926"/>
    </source>
</evidence>
<proteinExistence type="predicted"/>
<evidence type="ECO:0000256" key="4">
    <source>
        <dbReference type="ARBA" id="ARBA00023136"/>
    </source>
</evidence>
<sequence>MGLLAYALVAWLPSIIDTYQRTAESKPALATTYLVGVSIGGLVLLGISLFFLGRMWRNSLAKQRDRTRRSKNPSALSPTERRAELDANLARSEQFTSDAAADEALREQLKTDMEALAAKRETQRLEIVAFGTISSGKSSLLNSLAGREVFSSNVVGGTTSARSEIPWPGSDSVVLVDTPGLAEVRGESRAAIAAAAANTADLVLLVVDGPLKSYEVELVEVLFAMEKRLLVCLNKEDWYDPAEQKELLAQISEQLPNVEAPDVVAVRAAEVMRPRVRVLADGTEKTEYVPTPPDVTPLARRMLRVIEHDGKDMLLANLLLQSRGLVDEAKDRVREQLDKRADEIITKYMWAAGGAAGINPFPLLDLAGGSAITMKMVLDLAKVYRQKLDVDMAAKMLEQLGKNLIAMVGATVATPAVAAGIGSLLKTVPGIGTIAGGLVQGVTQALVTRWIGNVFVEYLRNEMKPPGGGLAEIARDQWEKLTRPQNLKKLIQLGRDELDHEEQDIF</sequence>
<dbReference type="InterPro" id="IPR021147">
    <property type="entry name" value="DUF697"/>
</dbReference>
<dbReference type="Pfam" id="PF01926">
    <property type="entry name" value="MMR_HSR1"/>
    <property type="match status" value="1"/>
</dbReference>
<dbReference type="Proteomes" id="UP000319852">
    <property type="component" value="Chromosome"/>
</dbReference>
<dbReference type="InterPro" id="IPR027417">
    <property type="entry name" value="P-loop_NTPase"/>
</dbReference>
<name>A0A517N1T3_9BACT</name>
<protein>
    <submittedName>
        <fullName evidence="8">GTPase Era</fullName>
    </submittedName>
</protein>
<dbReference type="GO" id="GO:0030488">
    <property type="term" value="P:tRNA methylation"/>
    <property type="evidence" value="ECO:0007669"/>
    <property type="project" value="TreeGrafter"/>
</dbReference>
<gene>
    <name evidence="8" type="ORF">HG15A2_44380</name>
</gene>
<dbReference type="GO" id="GO:0005525">
    <property type="term" value="F:GTP binding"/>
    <property type="evidence" value="ECO:0007669"/>
    <property type="project" value="InterPro"/>
</dbReference>
<dbReference type="PANTHER" id="PTHR42714">
    <property type="entry name" value="TRNA MODIFICATION GTPASE GTPBP3"/>
    <property type="match status" value="1"/>
</dbReference>
<organism evidence="8 9">
    <name type="scientific">Adhaeretor mobilis</name>
    <dbReference type="NCBI Taxonomy" id="1930276"/>
    <lineage>
        <taxon>Bacteria</taxon>
        <taxon>Pseudomonadati</taxon>
        <taxon>Planctomycetota</taxon>
        <taxon>Planctomycetia</taxon>
        <taxon>Pirellulales</taxon>
        <taxon>Lacipirellulaceae</taxon>
        <taxon>Adhaeretor</taxon>
    </lineage>
</organism>
<dbReference type="GO" id="GO:0016020">
    <property type="term" value="C:membrane"/>
    <property type="evidence" value="ECO:0007669"/>
    <property type="project" value="UniProtKB-SubCell"/>
</dbReference>